<dbReference type="SUPFAM" id="SSF88659">
    <property type="entry name" value="Sigma3 and sigma4 domains of RNA polymerase sigma factors"/>
    <property type="match status" value="1"/>
</dbReference>
<reference evidence="9" key="1">
    <citation type="journal article" date="2019" name="Int. J. Syst. Evol. Microbiol.">
        <title>The Global Catalogue of Microorganisms (GCM) 10K type strain sequencing project: providing services to taxonomists for standard genome sequencing and annotation.</title>
        <authorList>
            <consortium name="The Broad Institute Genomics Platform"/>
            <consortium name="The Broad Institute Genome Sequencing Center for Infectious Disease"/>
            <person name="Wu L."/>
            <person name="Ma J."/>
        </authorList>
    </citation>
    <scope>NUCLEOTIDE SEQUENCE [LARGE SCALE GENOMIC DNA]</scope>
    <source>
        <strain evidence="9">JCM 16001</strain>
    </source>
</reference>
<evidence type="ECO:0000256" key="4">
    <source>
        <dbReference type="ARBA" id="ARBA00023163"/>
    </source>
</evidence>
<dbReference type="Pfam" id="PF04542">
    <property type="entry name" value="Sigma70_r2"/>
    <property type="match status" value="1"/>
</dbReference>
<gene>
    <name evidence="8" type="ORF">GCM10009830_29980</name>
</gene>
<evidence type="ECO:0000313" key="8">
    <source>
        <dbReference type="EMBL" id="GAA1680898.1"/>
    </source>
</evidence>
<evidence type="ECO:0000313" key="9">
    <source>
        <dbReference type="Proteomes" id="UP001499851"/>
    </source>
</evidence>
<evidence type="ECO:0000256" key="2">
    <source>
        <dbReference type="ARBA" id="ARBA00023015"/>
    </source>
</evidence>
<evidence type="ECO:0000259" key="7">
    <source>
        <dbReference type="Pfam" id="PF20239"/>
    </source>
</evidence>
<sequence>MSDARDALARAHRDEWARVVASLAKRFASLDVAEDAAADAFAAAAERWPSDGVPPNPGAWLTTTATRKAVDRIRREQKRDGKHEEALIMQTAPEPVGAIDDDRLRLVFTCCHPALAIEARVALTLRMVGGLAVSEIARAFLVQDTAMGARITRAKAKIAAARIPYRVPLAADLPGRVSGVLAVLYLIFNEGYLASGPGTPPVREELSGEAIRLARLLRELLPDDGEAAGLLALMLLTDARRAARVSSTGELLRLDEQDRSLWDADLIAEGHALVRERLASGAAPGRYQLLAAVNAVHTDGDATDWTQVVALYDRLARIDGSPVVRLNRAIAVGECDGPQVGLALVDALAPDLAGYHAFHAARADLLRRLDRTADAREAYDAAIALAGNTAEVAFLTRRRDAV</sequence>
<dbReference type="PANTHER" id="PTHR47756:SF2">
    <property type="entry name" value="BLL6612 PROTEIN"/>
    <property type="match status" value="1"/>
</dbReference>
<dbReference type="EMBL" id="BAAAQF010000010">
    <property type="protein sequence ID" value="GAA1680898.1"/>
    <property type="molecule type" value="Genomic_DNA"/>
</dbReference>
<evidence type="ECO:0000259" key="5">
    <source>
        <dbReference type="Pfam" id="PF04542"/>
    </source>
</evidence>
<dbReference type="SUPFAM" id="SSF88946">
    <property type="entry name" value="Sigma2 domain of RNA polymerase sigma factors"/>
    <property type="match status" value="1"/>
</dbReference>
<organism evidence="8 9">
    <name type="scientific">Glycomyces endophyticus</name>
    <dbReference type="NCBI Taxonomy" id="480996"/>
    <lineage>
        <taxon>Bacteria</taxon>
        <taxon>Bacillati</taxon>
        <taxon>Actinomycetota</taxon>
        <taxon>Actinomycetes</taxon>
        <taxon>Glycomycetales</taxon>
        <taxon>Glycomycetaceae</taxon>
        <taxon>Glycomyces</taxon>
    </lineage>
</organism>
<dbReference type="Pfam" id="PF08281">
    <property type="entry name" value="Sigma70_r4_2"/>
    <property type="match status" value="1"/>
</dbReference>
<dbReference type="Gene3D" id="1.10.1740.10">
    <property type="match status" value="1"/>
</dbReference>
<keyword evidence="2" id="KW-0805">Transcription regulation</keyword>
<feature type="domain" description="DUF6596" evidence="7">
    <location>
        <begin position="176"/>
        <end position="276"/>
    </location>
</feature>
<dbReference type="Pfam" id="PF20239">
    <property type="entry name" value="DUF6596"/>
    <property type="match status" value="1"/>
</dbReference>
<name>A0ABP4T1Q1_9ACTN</name>
<dbReference type="InterPro" id="IPR007627">
    <property type="entry name" value="RNA_pol_sigma70_r2"/>
</dbReference>
<feature type="domain" description="RNA polymerase sigma-70 region 2" evidence="5">
    <location>
        <begin position="16"/>
        <end position="78"/>
    </location>
</feature>
<comment type="similarity">
    <text evidence="1">Belongs to the sigma-70 factor family. ECF subfamily.</text>
</comment>
<feature type="domain" description="RNA polymerase sigma factor 70 region 4 type 2" evidence="6">
    <location>
        <begin position="108"/>
        <end position="158"/>
    </location>
</feature>
<keyword evidence="9" id="KW-1185">Reference proteome</keyword>
<keyword evidence="3" id="KW-0731">Sigma factor</keyword>
<evidence type="ECO:0000256" key="1">
    <source>
        <dbReference type="ARBA" id="ARBA00010641"/>
    </source>
</evidence>
<dbReference type="InterPro" id="IPR046531">
    <property type="entry name" value="DUF6596"/>
</dbReference>
<keyword evidence="4" id="KW-0804">Transcription</keyword>
<dbReference type="InterPro" id="IPR013325">
    <property type="entry name" value="RNA_pol_sigma_r2"/>
</dbReference>
<dbReference type="InterPro" id="IPR013324">
    <property type="entry name" value="RNA_pol_sigma_r3/r4-like"/>
</dbReference>
<accession>A0ABP4T1Q1</accession>
<evidence type="ECO:0000259" key="6">
    <source>
        <dbReference type="Pfam" id="PF08281"/>
    </source>
</evidence>
<evidence type="ECO:0000256" key="3">
    <source>
        <dbReference type="ARBA" id="ARBA00023082"/>
    </source>
</evidence>
<dbReference type="InterPro" id="IPR013249">
    <property type="entry name" value="RNA_pol_sigma70_r4_t2"/>
</dbReference>
<dbReference type="Proteomes" id="UP001499851">
    <property type="component" value="Unassembled WGS sequence"/>
</dbReference>
<dbReference type="PANTHER" id="PTHR47756">
    <property type="entry name" value="BLL6612 PROTEIN-RELATED"/>
    <property type="match status" value="1"/>
</dbReference>
<comment type="caution">
    <text evidence="8">The sequence shown here is derived from an EMBL/GenBank/DDBJ whole genome shotgun (WGS) entry which is preliminary data.</text>
</comment>
<protein>
    <submittedName>
        <fullName evidence="8">Sigma factor-like helix-turn-helix DNA-binding protein</fullName>
    </submittedName>
</protein>
<dbReference type="RefSeq" id="WP_344487724.1">
    <property type="nucleotide sequence ID" value="NZ_BAAAQF010000010.1"/>
</dbReference>
<proteinExistence type="inferred from homology"/>